<organism evidence="7 8">
    <name type="scientific">Chloroherpeton thalassium (strain ATCC 35110 / GB-78)</name>
    <dbReference type="NCBI Taxonomy" id="517418"/>
    <lineage>
        <taxon>Bacteria</taxon>
        <taxon>Pseudomonadati</taxon>
        <taxon>Chlorobiota</taxon>
        <taxon>Chlorobiia</taxon>
        <taxon>Chlorobiales</taxon>
        <taxon>Chloroherpetonaceae</taxon>
        <taxon>Chloroherpeton</taxon>
    </lineage>
</organism>
<dbReference type="HOGENOM" id="CLU_065341_2_2_10"/>
<dbReference type="AlphaFoldDB" id="B3QTS3"/>
<dbReference type="EMBL" id="CP001100">
    <property type="protein sequence ID" value="ACF14271.1"/>
    <property type="molecule type" value="Genomic_DNA"/>
</dbReference>
<dbReference type="NCBIfam" id="TIGR00138">
    <property type="entry name" value="rsmG_gidB"/>
    <property type="match status" value="1"/>
</dbReference>
<keyword evidence="2 6" id="KW-0698">rRNA processing</keyword>
<evidence type="ECO:0000256" key="5">
    <source>
        <dbReference type="ARBA" id="ARBA00022691"/>
    </source>
</evidence>
<dbReference type="STRING" id="517418.Ctha_1814"/>
<keyword evidence="1 6" id="KW-0963">Cytoplasm</keyword>
<evidence type="ECO:0000256" key="6">
    <source>
        <dbReference type="HAMAP-Rule" id="MF_00074"/>
    </source>
</evidence>
<dbReference type="KEGG" id="cts:Ctha_1814"/>
<feature type="binding site" evidence="6">
    <location>
        <position position="80"/>
    </location>
    <ligand>
        <name>S-adenosyl-L-methionine</name>
        <dbReference type="ChEBI" id="CHEBI:59789"/>
    </ligand>
</feature>
<comment type="function">
    <text evidence="6">Specifically methylates the N7 position of a guanine in 16S rRNA.</text>
</comment>
<keyword evidence="4 6" id="KW-0808">Transferase</keyword>
<dbReference type="HAMAP" id="MF_00074">
    <property type="entry name" value="16SrRNA_methyltr_G"/>
    <property type="match status" value="1"/>
</dbReference>
<dbReference type="PANTHER" id="PTHR31760:SF0">
    <property type="entry name" value="S-ADENOSYL-L-METHIONINE-DEPENDENT METHYLTRANSFERASES SUPERFAMILY PROTEIN"/>
    <property type="match status" value="1"/>
</dbReference>
<accession>B3QTS3</accession>
<feature type="binding site" evidence="6">
    <location>
        <position position="85"/>
    </location>
    <ligand>
        <name>S-adenosyl-L-methionine</name>
        <dbReference type="ChEBI" id="CHEBI:59789"/>
    </ligand>
</feature>
<dbReference type="InterPro" id="IPR003682">
    <property type="entry name" value="rRNA_ssu_MeTfrase_G"/>
</dbReference>
<comment type="similarity">
    <text evidence="6">Belongs to the methyltransferase superfamily. RNA methyltransferase RsmG family.</text>
</comment>
<evidence type="ECO:0000256" key="1">
    <source>
        <dbReference type="ARBA" id="ARBA00022490"/>
    </source>
</evidence>
<keyword evidence="3 6" id="KW-0489">Methyltransferase</keyword>
<dbReference type="SUPFAM" id="SSF53335">
    <property type="entry name" value="S-adenosyl-L-methionine-dependent methyltransferases"/>
    <property type="match status" value="1"/>
</dbReference>
<dbReference type="RefSeq" id="WP_012500355.1">
    <property type="nucleotide sequence ID" value="NC_011026.1"/>
</dbReference>
<protein>
    <recommendedName>
        <fullName evidence="6">Ribosomal RNA small subunit methyltransferase G</fullName>
        <ecNumber evidence="6">2.1.1.-</ecNumber>
    </recommendedName>
    <alternativeName>
        <fullName evidence="6">16S rRNA 7-methylguanosine methyltransferase</fullName>
        <shortName evidence="6">16S rRNA m7G methyltransferase</shortName>
    </alternativeName>
</protein>
<comment type="subcellular location">
    <subcellularLocation>
        <location evidence="6">Cytoplasm</location>
    </subcellularLocation>
</comment>
<evidence type="ECO:0000256" key="4">
    <source>
        <dbReference type="ARBA" id="ARBA00022679"/>
    </source>
</evidence>
<dbReference type="CDD" id="cd02440">
    <property type="entry name" value="AdoMet_MTases"/>
    <property type="match status" value="1"/>
</dbReference>
<dbReference type="PANTHER" id="PTHR31760">
    <property type="entry name" value="S-ADENOSYL-L-METHIONINE-DEPENDENT METHYLTRANSFERASES SUPERFAMILY PROTEIN"/>
    <property type="match status" value="1"/>
</dbReference>
<evidence type="ECO:0000256" key="3">
    <source>
        <dbReference type="ARBA" id="ARBA00022603"/>
    </source>
</evidence>
<evidence type="ECO:0000313" key="7">
    <source>
        <dbReference type="EMBL" id="ACF14271.1"/>
    </source>
</evidence>
<evidence type="ECO:0000313" key="8">
    <source>
        <dbReference type="Proteomes" id="UP000001208"/>
    </source>
</evidence>
<keyword evidence="5 6" id="KW-0949">S-adenosyl-L-methionine</keyword>
<gene>
    <name evidence="6" type="primary">rsmG</name>
    <name evidence="7" type="ordered locus">Ctha_1814</name>
</gene>
<proteinExistence type="inferred from homology"/>
<reference evidence="7 8" key="1">
    <citation type="submission" date="2008-06" db="EMBL/GenBank/DDBJ databases">
        <title>Complete sequence of Chloroherpeton thalassium ATCC 35110.</title>
        <authorList>
            <consortium name="US DOE Joint Genome Institute"/>
            <person name="Lucas S."/>
            <person name="Copeland A."/>
            <person name="Lapidus A."/>
            <person name="Glavina del Rio T."/>
            <person name="Dalin E."/>
            <person name="Tice H."/>
            <person name="Bruce D."/>
            <person name="Goodwin L."/>
            <person name="Pitluck S."/>
            <person name="Schmutz J."/>
            <person name="Larimer F."/>
            <person name="Land M."/>
            <person name="Hauser L."/>
            <person name="Kyrpides N."/>
            <person name="Mikhailova N."/>
            <person name="Liu Z."/>
            <person name="Li T."/>
            <person name="Zhao F."/>
            <person name="Overmann J."/>
            <person name="Bryant D.A."/>
            <person name="Richardson P."/>
        </authorList>
    </citation>
    <scope>NUCLEOTIDE SEQUENCE [LARGE SCALE GENOMIC DNA]</scope>
    <source>
        <strain evidence="8">ATCC 35110 / GB-78</strain>
    </source>
</reference>
<dbReference type="Proteomes" id="UP000001208">
    <property type="component" value="Chromosome"/>
</dbReference>
<feature type="binding site" evidence="6">
    <location>
        <begin position="131"/>
        <end position="132"/>
    </location>
    <ligand>
        <name>S-adenosyl-L-methionine</name>
        <dbReference type="ChEBI" id="CHEBI:59789"/>
    </ligand>
</feature>
<dbReference type="GO" id="GO:0070043">
    <property type="term" value="F:rRNA (guanine-N7-)-methyltransferase activity"/>
    <property type="evidence" value="ECO:0007669"/>
    <property type="project" value="UniProtKB-UniRule"/>
</dbReference>
<dbReference type="EC" id="2.1.1.-" evidence="6"/>
<keyword evidence="8" id="KW-1185">Reference proteome</keyword>
<feature type="binding site" evidence="6">
    <location>
        <position position="145"/>
    </location>
    <ligand>
        <name>S-adenosyl-L-methionine</name>
        <dbReference type="ChEBI" id="CHEBI:59789"/>
    </ligand>
</feature>
<dbReference type="Pfam" id="PF02527">
    <property type="entry name" value="GidB"/>
    <property type="match status" value="1"/>
</dbReference>
<sequence>MDRAELELVTYWTEKHGAELSNAQLERLWNYAEMILEWNQNVNLVSRKDAHTVMLKHILHSLTMGFFHAFKTDESVLDIGTGGGLPGIPLAIAYPETRFLLIDSVGKKINATRDMAMRLGLKNVRTLKARAEDLKKEKFHTVVSRQVTTLKKLCDWARPLLMDGGTLICLKGGDIDEEIEEALVYGATHLCFPEHVETHSVEFLGERFLQKYVLVAS</sequence>
<evidence type="ECO:0000256" key="2">
    <source>
        <dbReference type="ARBA" id="ARBA00022552"/>
    </source>
</evidence>
<dbReference type="eggNOG" id="COG0357">
    <property type="taxonomic scope" value="Bacteria"/>
</dbReference>
<dbReference type="GO" id="GO:0005829">
    <property type="term" value="C:cytosol"/>
    <property type="evidence" value="ECO:0007669"/>
    <property type="project" value="TreeGrafter"/>
</dbReference>
<comment type="caution">
    <text evidence="6">Lacks conserved residue(s) required for the propagation of feature annotation.</text>
</comment>
<dbReference type="Gene3D" id="3.40.50.150">
    <property type="entry name" value="Vaccinia Virus protein VP39"/>
    <property type="match status" value="1"/>
</dbReference>
<name>B3QTS3_CHLT3</name>
<dbReference type="InterPro" id="IPR029063">
    <property type="entry name" value="SAM-dependent_MTases_sf"/>
</dbReference>